<dbReference type="Pfam" id="PF08448">
    <property type="entry name" value="PAS_4"/>
    <property type="match status" value="2"/>
</dbReference>
<dbReference type="PROSITE" id="PS50887">
    <property type="entry name" value="GGDEF"/>
    <property type="match status" value="1"/>
</dbReference>
<dbReference type="InterPro" id="IPR000700">
    <property type="entry name" value="PAS-assoc_C"/>
</dbReference>
<keyword evidence="6" id="KW-1185">Reference proteome</keyword>
<dbReference type="InterPro" id="IPR013656">
    <property type="entry name" value="PAS_4"/>
</dbReference>
<evidence type="ECO:0000313" key="6">
    <source>
        <dbReference type="Proteomes" id="UP000231501"/>
    </source>
</evidence>
<dbReference type="PROSITE" id="PS50113">
    <property type="entry name" value="PAC"/>
    <property type="match status" value="1"/>
</dbReference>
<keyword evidence="2" id="KW-1133">Transmembrane helix</keyword>
<name>A0A2G9CAH3_9BURK</name>
<feature type="region of interest" description="Disordered" evidence="1">
    <location>
        <begin position="750"/>
        <end position="773"/>
    </location>
</feature>
<dbReference type="SUPFAM" id="SSF55785">
    <property type="entry name" value="PYP-like sensor domain (PAS domain)"/>
    <property type="match status" value="2"/>
</dbReference>
<proteinExistence type="predicted"/>
<evidence type="ECO:0000259" key="4">
    <source>
        <dbReference type="PROSITE" id="PS50887"/>
    </source>
</evidence>
<dbReference type="SUPFAM" id="SSF55073">
    <property type="entry name" value="Nucleotide cyclase"/>
    <property type="match status" value="1"/>
</dbReference>
<gene>
    <name evidence="5" type="ORF">CS062_10105</name>
</gene>
<dbReference type="CDD" id="cd00130">
    <property type="entry name" value="PAS"/>
    <property type="match status" value="2"/>
</dbReference>
<dbReference type="CDD" id="cd01949">
    <property type="entry name" value="GGDEF"/>
    <property type="match status" value="1"/>
</dbReference>
<dbReference type="InterPro" id="IPR035965">
    <property type="entry name" value="PAS-like_dom_sf"/>
</dbReference>
<evidence type="ECO:0000256" key="2">
    <source>
        <dbReference type="SAM" id="Phobius"/>
    </source>
</evidence>
<accession>A0A2G9CAH3</accession>
<dbReference type="InterPro" id="IPR054327">
    <property type="entry name" value="His-kinase-like_sensor"/>
</dbReference>
<dbReference type="NCBIfam" id="TIGR00229">
    <property type="entry name" value="sensory_box"/>
    <property type="match status" value="1"/>
</dbReference>
<evidence type="ECO:0000256" key="1">
    <source>
        <dbReference type="SAM" id="MobiDB-lite"/>
    </source>
</evidence>
<feature type="domain" description="GGDEF" evidence="4">
    <location>
        <begin position="624"/>
        <end position="757"/>
    </location>
</feature>
<evidence type="ECO:0008006" key="7">
    <source>
        <dbReference type="Google" id="ProtNLM"/>
    </source>
</evidence>
<dbReference type="InterPro" id="IPR029787">
    <property type="entry name" value="Nucleotide_cyclase"/>
</dbReference>
<dbReference type="AlphaFoldDB" id="A0A2G9CAH3"/>
<dbReference type="Gene3D" id="3.30.450.20">
    <property type="entry name" value="PAS domain"/>
    <property type="match status" value="4"/>
</dbReference>
<dbReference type="EMBL" id="PEOG01000022">
    <property type="protein sequence ID" value="PIM53365.1"/>
    <property type="molecule type" value="Genomic_DNA"/>
</dbReference>
<keyword evidence="2" id="KW-0472">Membrane</keyword>
<feature type="transmembrane region" description="Helical" evidence="2">
    <location>
        <begin position="305"/>
        <end position="324"/>
    </location>
</feature>
<dbReference type="SMART" id="SM00267">
    <property type="entry name" value="GGDEF"/>
    <property type="match status" value="1"/>
</dbReference>
<dbReference type="InterPro" id="IPR052155">
    <property type="entry name" value="Biofilm_reg_signaling"/>
</dbReference>
<dbReference type="InterPro" id="IPR000014">
    <property type="entry name" value="PAS"/>
</dbReference>
<comment type="caution">
    <text evidence="5">The sequence shown here is derived from an EMBL/GenBank/DDBJ whole genome shotgun (WGS) entry which is preliminary data.</text>
</comment>
<dbReference type="InterPro" id="IPR043128">
    <property type="entry name" value="Rev_trsase/Diguanyl_cyclase"/>
</dbReference>
<sequence>MPRMASSLFSQSVAERLRVRRLLVYGPFLALGLVLVVLWALVLWFALLYPRSLVEELQQDLHAIALNAAQDTEQLLRETEGSLRTLDLLLMTRRNERQDLDATVSLLADSLRDNSRGLTDVMLASAEGRLWRIPSVTGEPYVELGPKSFLSELGRPGGPSIVVGAPLRLRPGAHFVIPMATRLSAPTGPFTATVGFIDLETLLRGYRARSMRSGMAVLLERDDGIAMARWPEVPGLIGSNLREVPGEEVLPTGPPASGQFIVTRSPADGRERIVSYRMLQDYPLRLFVSFERDRILAGYLQQRRAVLVFSVVISAIAVGLMGWFTRLQQRARLREAEREATADASPMGLFRCDLSGRTVYANETYLRLLEIDRAALAWGWLERLPPAEREPTRAQWAALVARGEPVDRVHQLTRRDGSAMLVRLRMRPMRLGDRIVAHAGTLADISAELAARRERERSQAVMGAMAQSVNVMMLAVDTDERVLFCNKAFERRFDIPERSWLGRHASEVFDELYPAVQPLIRRAFGGETSVVEMRDDDGISRPMPLDGDDRGETRYVELTYAPLLNDDGTILGAYGVARDVTDAKQEQMRLLRASNTDPLTELLNRAGFASQVHAALGRAVSRDELVALLYLDLDRFKPVNDEHGHPVGDALLKAVAGRLRHALRPQDLVARLGGDEFAVFLTQVARPVDAQVVADKLVHALTMPFRIGALELHIGTSVGFCVEWARRADIDQLVTHADEALYRAKRAGRGQSNGSLCADRLGPTGEAPPADRG</sequence>
<feature type="domain" description="PAC" evidence="3">
    <location>
        <begin position="539"/>
        <end position="592"/>
    </location>
</feature>
<dbReference type="GO" id="GO:0003824">
    <property type="term" value="F:catalytic activity"/>
    <property type="evidence" value="ECO:0007669"/>
    <property type="project" value="UniProtKB-ARBA"/>
</dbReference>
<protein>
    <recommendedName>
        <fullName evidence="7">Diguanylate cyclase</fullName>
    </recommendedName>
</protein>
<reference evidence="5 6" key="1">
    <citation type="submission" date="2017-11" db="EMBL/GenBank/DDBJ databases">
        <title>Draft genome sequence of Mitsuaria sp. HWN-4.</title>
        <authorList>
            <person name="Gundlapally S.R."/>
        </authorList>
    </citation>
    <scope>NUCLEOTIDE SEQUENCE [LARGE SCALE GENOMIC DNA]</scope>
    <source>
        <strain evidence="5 6">HWN-4</strain>
    </source>
</reference>
<evidence type="ECO:0000313" key="5">
    <source>
        <dbReference type="EMBL" id="PIM53365.1"/>
    </source>
</evidence>
<dbReference type="SMART" id="SM00091">
    <property type="entry name" value="PAS"/>
    <property type="match status" value="2"/>
</dbReference>
<dbReference type="NCBIfam" id="TIGR00254">
    <property type="entry name" value="GGDEF"/>
    <property type="match status" value="1"/>
</dbReference>
<dbReference type="Proteomes" id="UP000231501">
    <property type="component" value="Unassembled WGS sequence"/>
</dbReference>
<organism evidence="5 6">
    <name type="scientific">Roseateles chitinivorans</name>
    <dbReference type="NCBI Taxonomy" id="2917965"/>
    <lineage>
        <taxon>Bacteria</taxon>
        <taxon>Pseudomonadati</taxon>
        <taxon>Pseudomonadota</taxon>
        <taxon>Betaproteobacteria</taxon>
        <taxon>Burkholderiales</taxon>
        <taxon>Sphaerotilaceae</taxon>
        <taxon>Roseateles</taxon>
    </lineage>
</organism>
<dbReference type="Gene3D" id="3.30.70.270">
    <property type="match status" value="1"/>
</dbReference>
<dbReference type="CDD" id="cd12915">
    <property type="entry name" value="PDC2_DGC_like"/>
    <property type="match status" value="1"/>
</dbReference>
<dbReference type="Pfam" id="PF22588">
    <property type="entry name" value="dCache_1_like"/>
    <property type="match status" value="1"/>
</dbReference>
<evidence type="ECO:0000259" key="3">
    <source>
        <dbReference type="PROSITE" id="PS50113"/>
    </source>
</evidence>
<dbReference type="FunFam" id="3.30.70.270:FF:000001">
    <property type="entry name" value="Diguanylate cyclase domain protein"/>
    <property type="match status" value="1"/>
</dbReference>
<dbReference type="Pfam" id="PF00990">
    <property type="entry name" value="GGDEF"/>
    <property type="match status" value="1"/>
</dbReference>
<dbReference type="PANTHER" id="PTHR44757">
    <property type="entry name" value="DIGUANYLATE CYCLASE DGCP"/>
    <property type="match status" value="1"/>
</dbReference>
<keyword evidence="2" id="KW-0812">Transmembrane</keyword>
<feature type="transmembrane region" description="Helical" evidence="2">
    <location>
        <begin position="24"/>
        <end position="49"/>
    </location>
</feature>
<dbReference type="PANTHER" id="PTHR44757:SF2">
    <property type="entry name" value="BIOFILM ARCHITECTURE MAINTENANCE PROTEIN MBAA"/>
    <property type="match status" value="1"/>
</dbReference>
<dbReference type="InterPro" id="IPR000160">
    <property type="entry name" value="GGDEF_dom"/>
</dbReference>